<evidence type="ECO:0000256" key="1">
    <source>
        <dbReference type="SAM" id="MobiDB-lite"/>
    </source>
</evidence>
<comment type="caution">
    <text evidence="3">The sequence shown here is derived from an EMBL/GenBank/DDBJ whole genome shotgun (WGS) entry which is preliminary data.</text>
</comment>
<feature type="compositionally biased region" description="Basic and acidic residues" evidence="1">
    <location>
        <begin position="124"/>
        <end position="137"/>
    </location>
</feature>
<evidence type="ECO:0000313" key="4">
    <source>
        <dbReference type="Proteomes" id="UP001558652"/>
    </source>
</evidence>
<keyword evidence="2" id="KW-1133">Transmembrane helix</keyword>
<protein>
    <submittedName>
        <fullName evidence="3">Uncharacterized protein</fullName>
    </submittedName>
</protein>
<gene>
    <name evidence="3" type="ORF">AAG570_012118</name>
</gene>
<keyword evidence="4" id="KW-1185">Reference proteome</keyword>
<name>A0ABD0YI18_9HEMI</name>
<feature type="region of interest" description="Disordered" evidence="1">
    <location>
        <begin position="117"/>
        <end position="137"/>
    </location>
</feature>
<keyword evidence="2" id="KW-0472">Membrane</keyword>
<dbReference type="Proteomes" id="UP001558652">
    <property type="component" value="Unassembled WGS sequence"/>
</dbReference>
<evidence type="ECO:0000256" key="2">
    <source>
        <dbReference type="SAM" id="Phobius"/>
    </source>
</evidence>
<accession>A0ABD0YI18</accession>
<feature type="transmembrane region" description="Helical" evidence="2">
    <location>
        <begin position="82"/>
        <end position="104"/>
    </location>
</feature>
<proteinExistence type="predicted"/>
<evidence type="ECO:0000313" key="3">
    <source>
        <dbReference type="EMBL" id="KAL1130877.1"/>
    </source>
</evidence>
<dbReference type="AlphaFoldDB" id="A0ABD0YI18"/>
<sequence>MDVSSSWEDAKWWSGACEEDTTLSLELDGENGAWARGFLPPPPRPMYLEKEAQSDGLTTCDLCTWATATHSTHQTSIAALPWSITLVIVSMVSALIGATLMVTLRHCMSLGLSDGSARNAENADVDKEVEEREESRINEGRRSRGLWCWIRRHPSGPSLRSDVITASNHYTVDEAYSGTVGEALYAELDKPVYQNTGYVLDTDTASPPSSAYYSDLSDRTYESVGQQWEMAQVPLSRQRLSAIAENSPIHSDYV</sequence>
<organism evidence="3 4">
    <name type="scientific">Ranatra chinensis</name>
    <dbReference type="NCBI Taxonomy" id="642074"/>
    <lineage>
        <taxon>Eukaryota</taxon>
        <taxon>Metazoa</taxon>
        <taxon>Ecdysozoa</taxon>
        <taxon>Arthropoda</taxon>
        <taxon>Hexapoda</taxon>
        <taxon>Insecta</taxon>
        <taxon>Pterygota</taxon>
        <taxon>Neoptera</taxon>
        <taxon>Paraneoptera</taxon>
        <taxon>Hemiptera</taxon>
        <taxon>Heteroptera</taxon>
        <taxon>Panheteroptera</taxon>
        <taxon>Nepomorpha</taxon>
        <taxon>Nepidae</taxon>
        <taxon>Ranatrinae</taxon>
        <taxon>Ranatra</taxon>
    </lineage>
</organism>
<keyword evidence="2" id="KW-0812">Transmembrane</keyword>
<dbReference type="EMBL" id="JBFDAA010000007">
    <property type="protein sequence ID" value="KAL1130877.1"/>
    <property type="molecule type" value="Genomic_DNA"/>
</dbReference>
<reference evidence="3 4" key="1">
    <citation type="submission" date="2024-07" db="EMBL/GenBank/DDBJ databases">
        <title>Chromosome-level genome assembly of the water stick insect Ranatra chinensis (Heteroptera: Nepidae).</title>
        <authorList>
            <person name="Liu X."/>
        </authorList>
    </citation>
    <scope>NUCLEOTIDE SEQUENCE [LARGE SCALE GENOMIC DNA]</scope>
    <source>
        <strain evidence="3">Cailab_2021Rc</strain>
        <tissue evidence="3">Muscle</tissue>
    </source>
</reference>